<evidence type="ECO:0000313" key="2">
    <source>
        <dbReference type="EMBL" id="ANE46291.1"/>
    </source>
</evidence>
<reference evidence="2 3" key="1">
    <citation type="submission" date="2015-01" db="EMBL/GenBank/DDBJ databases">
        <title>Paenibacillus swuensis/DY6/whole genome sequencing.</title>
        <authorList>
            <person name="Kim M.K."/>
            <person name="Srinivasan S."/>
            <person name="Lee J.-J."/>
        </authorList>
    </citation>
    <scope>NUCLEOTIDE SEQUENCE [LARGE SCALE GENOMIC DNA]</scope>
    <source>
        <strain evidence="2 3">DY6</strain>
    </source>
</reference>
<dbReference type="PATRIC" id="fig|1178515.4.peg.1671"/>
<dbReference type="KEGG" id="pswu:SY83_08400"/>
<accession>A0A172TGX1</accession>
<dbReference type="EMBL" id="CP011388">
    <property type="protein sequence ID" value="ANE46291.1"/>
    <property type="molecule type" value="Genomic_DNA"/>
</dbReference>
<dbReference type="Proteomes" id="UP000076927">
    <property type="component" value="Chromosome"/>
</dbReference>
<dbReference type="Pfam" id="PF12760">
    <property type="entry name" value="Zn_ribbon_IS1595"/>
    <property type="match status" value="1"/>
</dbReference>
<feature type="domain" description="Transposase zinc-ribbon" evidence="1">
    <location>
        <begin position="18"/>
        <end position="63"/>
    </location>
</feature>
<keyword evidence="3" id="KW-1185">Reference proteome</keyword>
<dbReference type="STRING" id="1178515.SY83_08400"/>
<gene>
    <name evidence="2" type="ORF">SY83_08400</name>
</gene>
<sequence>MPDADITFEQFRSKYNCESVCVSVLHAAKWPKGFQCPRCACRHVTVITTRRLPLYECRGCRYQSSLLRGTVMEGSRTSLHKWFQALFLIGSPTCYINAVQLSEFISVTYKTAWLILHKLRHAIRHGDASKLLTGLVEVISTVYNPRDSFFRWTERKPKKHQHPVIVGAGSYGGDKYVKLKQVYTSPEHRNRAMDHSDFAQFLHDHVHSTVKFPIVHNQFNHHKACDTLNMISDSVTQRINQRYFGVSGKHLQAYLDETSFRLNHTLRPNRAISRLFKMFITTSTITYKQLIASTVPTMTRESAA</sequence>
<evidence type="ECO:0000313" key="3">
    <source>
        <dbReference type="Proteomes" id="UP000076927"/>
    </source>
</evidence>
<dbReference type="AlphaFoldDB" id="A0A172TGX1"/>
<dbReference type="InterPro" id="IPR024442">
    <property type="entry name" value="Transposase_Zn_ribbon"/>
</dbReference>
<dbReference type="RefSeq" id="WP_068605830.1">
    <property type="nucleotide sequence ID" value="NZ_CP011388.1"/>
</dbReference>
<protein>
    <recommendedName>
        <fullName evidence="1">Transposase zinc-ribbon domain-containing protein</fullName>
    </recommendedName>
</protein>
<proteinExistence type="predicted"/>
<name>A0A172TGX1_9BACL</name>
<organism evidence="2 3">
    <name type="scientific">Paenibacillus swuensis</name>
    <dbReference type="NCBI Taxonomy" id="1178515"/>
    <lineage>
        <taxon>Bacteria</taxon>
        <taxon>Bacillati</taxon>
        <taxon>Bacillota</taxon>
        <taxon>Bacilli</taxon>
        <taxon>Bacillales</taxon>
        <taxon>Paenibacillaceae</taxon>
        <taxon>Paenibacillus</taxon>
    </lineage>
</organism>
<evidence type="ECO:0000259" key="1">
    <source>
        <dbReference type="Pfam" id="PF12760"/>
    </source>
</evidence>